<dbReference type="Pfam" id="PF04303">
    <property type="entry name" value="PrpF"/>
    <property type="match status" value="1"/>
</dbReference>
<name>A0A158DEQ3_9BURK</name>
<dbReference type="Proteomes" id="UP000054870">
    <property type="component" value="Unassembled WGS sequence"/>
</dbReference>
<dbReference type="GO" id="GO:0016853">
    <property type="term" value="F:isomerase activity"/>
    <property type="evidence" value="ECO:0007669"/>
    <property type="project" value="UniProtKB-KW"/>
</dbReference>
<protein>
    <submittedName>
        <fullName evidence="3">AcnD-accessory protein PrpF</fullName>
    </submittedName>
</protein>
<keyword evidence="2" id="KW-0413">Isomerase</keyword>
<dbReference type="InterPro" id="IPR007400">
    <property type="entry name" value="PrpF-like"/>
</dbReference>
<evidence type="ECO:0000256" key="1">
    <source>
        <dbReference type="ARBA" id="ARBA00007673"/>
    </source>
</evidence>
<evidence type="ECO:0000313" key="3">
    <source>
        <dbReference type="EMBL" id="SAK92900.1"/>
    </source>
</evidence>
<dbReference type="EMBL" id="FCOF02000062">
    <property type="protein sequence ID" value="SAK92900.1"/>
    <property type="molecule type" value="Genomic_DNA"/>
</dbReference>
<accession>A0A158DEQ3</accession>
<comment type="similarity">
    <text evidence="1">Belongs to the PrpF family.</text>
</comment>
<reference evidence="3" key="1">
    <citation type="submission" date="2016-01" db="EMBL/GenBank/DDBJ databases">
        <authorList>
            <person name="Peeters C."/>
        </authorList>
    </citation>
    <scope>NUCLEOTIDE SEQUENCE [LARGE SCALE GENOMIC DNA]</scope>
    <source>
        <strain evidence="3">LMG 29318</strain>
    </source>
</reference>
<keyword evidence="4" id="KW-1185">Reference proteome</keyword>
<proteinExistence type="inferred from homology"/>
<dbReference type="PANTHER" id="PTHR43709">
    <property type="entry name" value="ACONITATE ISOMERASE-RELATED"/>
    <property type="match status" value="1"/>
</dbReference>
<dbReference type="SUPFAM" id="SSF54506">
    <property type="entry name" value="Diaminopimelate epimerase-like"/>
    <property type="match status" value="2"/>
</dbReference>
<sequence length="417" mass="44482">MLINESSSTRDNAVVLGEGCRAEGESIKDDGVIATRATWYRGGTSKALFVLRSDLPQEATDDLDSWIRAVFGSPDRRQIDGIGGADLVTSKFALIGPSTHPDADVDYSFFQVGIDSNIVATDLNCGNISAAVAPFAIESGLVKPTEGQQTVTIHNTNDGTLFYVTLNVKDGRVITTGDFRCDGVPGTGAPVRLDFKATAGGRTGKLLPTGNLRDTFDVPGFGPIEASVVDIANLIVFARASSFGLKGNEDPIAIQSDTKLMAAVEHLRGAVAQRLGFVEDVKDSIWKSPGTPFVSLVSEAQDWVTFDERTTRSADTCDFMARGFTMQLAHKAYWATGSVCTGVAAALSGSIVNEVASSQSLKNGIFRIAHPVGTIDVEIEVSRDPHGGNYTVNKAQLLRTARKLMEGTVFASRERLV</sequence>
<dbReference type="OrthoDB" id="9779763at2"/>
<dbReference type="PANTHER" id="PTHR43709:SF2">
    <property type="entry name" value="DUF453 DOMAIN PROTEIN (AFU_ORTHOLOGUE AFUA_6G00360)"/>
    <property type="match status" value="1"/>
</dbReference>
<dbReference type="Gene3D" id="3.10.310.10">
    <property type="entry name" value="Diaminopimelate Epimerase, Chain A, domain 1"/>
    <property type="match status" value="2"/>
</dbReference>
<dbReference type="AlphaFoldDB" id="A0A158DEQ3"/>
<comment type="caution">
    <text evidence="3">The sequence shown here is derived from an EMBL/GenBank/DDBJ whole genome shotgun (WGS) entry which is preliminary data.</text>
</comment>
<dbReference type="RefSeq" id="WP_061128222.1">
    <property type="nucleotide sequence ID" value="NZ_FCOF02000062.1"/>
</dbReference>
<evidence type="ECO:0000313" key="4">
    <source>
        <dbReference type="Proteomes" id="UP000054870"/>
    </source>
</evidence>
<gene>
    <name evidence="3" type="ORF">AWB75_06604</name>
</gene>
<organism evidence="3 4">
    <name type="scientific">Caballeronia catudaia</name>
    <dbReference type="NCBI Taxonomy" id="1777136"/>
    <lineage>
        <taxon>Bacteria</taxon>
        <taxon>Pseudomonadati</taxon>
        <taxon>Pseudomonadota</taxon>
        <taxon>Betaproteobacteria</taxon>
        <taxon>Burkholderiales</taxon>
        <taxon>Burkholderiaceae</taxon>
        <taxon>Caballeronia</taxon>
    </lineage>
</organism>
<evidence type="ECO:0000256" key="2">
    <source>
        <dbReference type="ARBA" id="ARBA00023235"/>
    </source>
</evidence>